<dbReference type="GO" id="GO:0005524">
    <property type="term" value="F:ATP binding"/>
    <property type="evidence" value="ECO:0007669"/>
    <property type="project" value="UniProtKB-UniRule"/>
</dbReference>
<dbReference type="GO" id="GO:0016874">
    <property type="term" value="F:ligase activity"/>
    <property type="evidence" value="ECO:0007669"/>
    <property type="project" value="UniProtKB-KW"/>
</dbReference>
<evidence type="ECO:0000256" key="1">
    <source>
        <dbReference type="ARBA" id="ARBA00022598"/>
    </source>
</evidence>
<reference evidence="6" key="1">
    <citation type="submission" date="2023-06" db="EMBL/GenBank/DDBJ databases">
        <title>Genomic analysis of the entomopathogenic nematode Steinernema hermaphroditum.</title>
        <authorList>
            <person name="Schwarz E.M."/>
            <person name="Heppert J.K."/>
            <person name="Baniya A."/>
            <person name="Schwartz H.T."/>
            <person name="Tan C.-H."/>
            <person name="Antoshechkin I."/>
            <person name="Sternberg P.W."/>
            <person name="Goodrich-Blair H."/>
            <person name="Dillman A.R."/>
        </authorList>
    </citation>
    <scope>NUCLEOTIDE SEQUENCE</scope>
    <source>
        <strain evidence="6">PS9179</strain>
        <tissue evidence="6">Whole animal</tissue>
    </source>
</reference>
<organism evidence="6 7">
    <name type="scientific">Steinernema hermaphroditum</name>
    <dbReference type="NCBI Taxonomy" id="289476"/>
    <lineage>
        <taxon>Eukaryota</taxon>
        <taxon>Metazoa</taxon>
        <taxon>Ecdysozoa</taxon>
        <taxon>Nematoda</taxon>
        <taxon>Chromadorea</taxon>
        <taxon>Rhabditida</taxon>
        <taxon>Tylenchina</taxon>
        <taxon>Panagrolaimomorpha</taxon>
        <taxon>Strongyloidoidea</taxon>
        <taxon>Steinernematidae</taxon>
        <taxon>Steinernema</taxon>
    </lineage>
</organism>
<evidence type="ECO:0000259" key="5">
    <source>
        <dbReference type="PROSITE" id="PS50975"/>
    </source>
</evidence>
<dbReference type="InterPro" id="IPR052032">
    <property type="entry name" value="ATP-dep_AA_Ligase"/>
</dbReference>
<feature type="domain" description="ATP-grasp" evidence="5">
    <location>
        <begin position="149"/>
        <end position="359"/>
    </location>
</feature>
<dbReference type="AlphaFoldDB" id="A0AA39LSH5"/>
<name>A0AA39LSH5_9BILA</name>
<keyword evidence="7" id="KW-1185">Reference proteome</keyword>
<evidence type="ECO:0000256" key="2">
    <source>
        <dbReference type="ARBA" id="ARBA00022741"/>
    </source>
</evidence>
<dbReference type="Proteomes" id="UP001175271">
    <property type="component" value="Unassembled WGS sequence"/>
</dbReference>
<protein>
    <recommendedName>
        <fullName evidence="5">ATP-grasp domain-containing protein</fullName>
    </recommendedName>
</protein>
<dbReference type="GO" id="GO:0046872">
    <property type="term" value="F:metal ion binding"/>
    <property type="evidence" value="ECO:0007669"/>
    <property type="project" value="InterPro"/>
</dbReference>
<evidence type="ECO:0000256" key="3">
    <source>
        <dbReference type="ARBA" id="ARBA00022840"/>
    </source>
</evidence>
<dbReference type="Gene3D" id="3.30.470.20">
    <property type="entry name" value="ATP-grasp fold, B domain"/>
    <property type="match status" value="1"/>
</dbReference>
<keyword evidence="1" id="KW-0436">Ligase</keyword>
<comment type="caution">
    <text evidence="6">The sequence shown here is derived from an EMBL/GenBank/DDBJ whole genome shotgun (WGS) entry which is preliminary data.</text>
</comment>
<sequence>MLTVEQKAKLVELSSRCDNFTIVLKWKYPFFTNLENLKKPEKVALIGFFGEQIESQLSEDVKANFDLIIYFKADYTNFSSVYVDSNTITIPELNEFGDELVQIVPRQNIDFVETEEFMINTLCCLRERLGLPGVRASDIEHLRNKAILKNLAYEKGIPTSKFAIVDFKKESSAQNIADLIDSSIGIYPAFRKPISGCGSGGGGKLASRKEVESWANERLAAKDQSTYLVEECLSGLEFWACCCLLRNGTVKPLYVIYMERDYTMPKYFQTGRALPFFADRFEDLEDVFPNLKEFTLDCISKLNPPHPHPICIQGFQKNIGDSNYLLTEVGYRTNGARGSARSYPACGVSQEVALIQSHCDPDYTAEPDPNRPTYHECSLWYPQKKGFLRKFSTVPGAPHVESSIEVTWRVPLNAELKDADCFADFIVSLVIRNENKAKMHEDAKWLADNWAPKISPN</sequence>
<keyword evidence="2 4" id="KW-0547">Nucleotide-binding</keyword>
<keyword evidence="3 4" id="KW-0067">ATP-binding</keyword>
<dbReference type="EMBL" id="JAUCMV010000003">
    <property type="protein sequence ID" value="KAK0407943.1"/>
    <property type="molecule type" value="Genomic_DNA"/>
</dbReference>
<proteinExistence type="predicted"/>
<dbReference type="PANTHER" id="PTHR43585">
    <property type="entry name" value="FUMIPYRROLE BIOSYNTHESIS PROTEIN C"/>
    <property type="match status" value="1"/>
</dbReference>
<dbReference type="SUPFAM" id="SSF56059">
    <property type="entry name" value="Glutathione synthetase ATP-binding domain-like"/>
    <property type="match status" value="1"/>
</dbReference>
<gene>
    <name evidence="6" type="ORF">QR680_003687</name>
</gene>
<evidence type="ECO:0000313" key="6">
    <source>
        <dbReference type="EMBL" id="KAK0407943.1"/>
    </source>
</evidence>
<dbReference type="PROSITE" id="PS50975">
    <property type="entry name" value="ATP_GRASP"/>
    <property type="match status" value="1"/>
</dbReference>
<dbReference type="InterPro" id="IPR011761">
    <property type="entry name" value="ATP-grasp"/>
</dbReference>
<evidence type="ECO:0000313" key="7">
    <source>
        <dbReference type="Proteomes" id="UP001175271"/>
    </source>
</evidence>
<accession>A0AA39LSH5</accession>
<evidence type="ECO:0000256" key="4">
    <source>
        <dbReference type="PROSITE-ProRule" id="PRU00409"/>
    </source>
</evidence>
<dbReference type="PANTHER" id="PTHR43585:SF2">
    <property type="entry name" value="ATP-GRASP ENZYME FSQD"/>
    <property type="match status" value="1"/>
</dbReference>